<organism evidence="7 8">
    <name type="scientific">Pseudocohnilembus persalinus</name>
    <name type="common">Ciliate</name>
    <dbReference type="NCBI Taxonomy" id="266149"/>
    <lineage>
        <taxon>Eukaryota</taxon>
        <taxon>Sar</taxon>
        <taxon>Alveolata</taxon>
        <taxon>Ciliophora</taxon>
        <taxon>Intramacronucleata</taxon>
        <taxon>Oligohymenophorea</taxon>
        <taxon>Scuticociliatia</taxon>
        <taxon>Philasterida</taxon>
        <taxon>Pseudocohnilembidae</taxon>
        <taxon>Pseudocohnilembus</taxon>
    </lineage>
</organism>
<accession>A0A0V0QDV7</accession>
<reference evidence="7 8" key="1">
    <citation type="journal article" date="2015" name="Sci. Rep.">
        <title>Genome of the facultative scuticociliatosis pathogen Pseudocohnilembus persalinus provides insight into its virulence through horizontal gene transfer.</title>
        <authorList>
            <person name="Xiong J."/>
            <person name="Wang G."/>
            <person name="Cheng J."/>
            <person name="Tian M."/>
            <person name="Pan X."/>
            <person name="Warren A."/>
            <person name="Jiang C."/>
            <person name="Yuan D."/>
            <person name="Miao W."/>
        </authorList>
    </citation>
    <scope>NUCLEOTIDE SEQUENCE [LARGE SCALE GENOMIC DNA]</scope>
    <source>
        <strain evidence="7">36N120E</strain>
    </source>
</reference>
<keyword evidence="8" id="KW-1185">Reference proteome</keyword>
<dbReference type="InParanoid" id="A0A0V0QDV7"/>
<proteinExistence type="inferred from homology"/>
<dbReference type="InterPro" id="IPR001300">
    <property type="entry name" value="Peptidase_C2_calpain_cat"/>
</dbReference>
<dbReference type="InterPro" id="IPR038765">
    <property type="entry name" value="Papain-like_cys_pep_sf"/>
</dbReference>
<dbReference type="AlphaFoldDB" id="A0A0V0QDV7"/>
<evidence type="ECO:0000256" key="1">
    <source>
        <dbReference type="ARBA" id="ARBA00007623"/>
    </source>
</evidence>
<dbReference type="EMBL" id="LDAU01000194">
    <property type="protein sequence ID" value="KRX00369.1"/>
    <property type="molecule type" value="Genomic_DNA"/>
</dbReference>
<dbReference type="PANTHER" id="PTHR10183">
    <property type="entry name" value="CALPAIN"/>
    <property type="match status" value="1"/>
</dbReference>
<name>A0A0V0QDV7_PSEPJ</name>
<dbReference type="OMA" id="CEIECIL"/>
<dbReference type="Pfam" id="PF00648">
    <property type="entry name" value="Peptidase_C2"/>
    <property type="match status" value="2"/>
</dbReference>
<evidence type="ECO:0000259" key="6">
    <source>
        <dbReference type="PROSITE" id="PS50203"/>
    </source>
</evidence>
<dbReference type="InterPro" id="IPR022684">
    <property type="entry name" value="Calpain_cysteine_protease"/>
</dbReference>
<gene>
    <name evidence="7" type="ORF">PPERSA_10868</name>
</gene>
<comment type="similarity">
    <text evidence="1">Belongs to the peptidase C2 family.</text>
</comment>
<dbReference type="PROSITE" id="PS50203">
    <property type="entry name" value="CALPAIN_CAT"/>
    <property type="match status" value="1"/>
</dbReference>
<evidence type="ECO:0000256" key="3">
    <source>
        <dbReference type="ARBA" id="ARBA00022801"/>
    </source>
</evidence>
<dbReference type="GO" id="GO:0006508">
    <property type="term" value="P:proteolysis"/>
    <property type="evidence" value="ECO:0007669"/>
    <property type="project" value="UniProtKB-KW"/>
</dbReference>
<dbReference type="SUPFAM" id="SSF54001">
    <property type="entry name" value="Cysteine proteinases"/>
    <property type="match status" value="1"/>
</dbReference>
<evidence type="ECO:0000256" key="4">
    <source>
        <dbReference type="ARBA" id="ARBA00022807"/>
    </source>
</evidence>
<keyword evidence="3" id="KW-0378">Hydrolase</keyword>
<protein>
    <recommendedName>
        <fullName evidence="6">Calpain catalytic domain-containing protein</fullName>
    </recommendedName>
</protein>
<dbReference type="SMART" id="SM00230">
    <property type="entry name" value="CysPc"/>
    <property type="match status" value="1"/>
</dbReference>
<evidence type="ECO:0000256" key="2">
    <source>
        <dbReference type="ARBA" id="ARBA00022670"/>
    </source>
</evidence>
<dbReference type="Proteomes" id="UP000054937">
    <property type="component" value="Unassembled WGS sequence"/>
</dbReference>
<keyword evidence="2" id="KW-0645">Protease</keyword>
<feature type="domain" description="Calpain catalytic" evidence="6">
    <location>
        <begin position="110"/>
        <end position="363"/>
    </location>
</feature>
<comment type="caution">
    <text evidence="7">The sequence shown here is derived from an EMBL/GenBank/DDBJ whole genome shotgun (WGS) entry which is preliminary data.</text>
</comment>
<comment type="caution">
    <text evidence="5">Lacks conserved residue(s) required for the propagation of feature annotation.</text>
</comment>
<evidence type="ECO:0000313" key="7">
    <source>
        <dbReference type="EMBL" id="KRX00369.1"/>
    </source>
</evidence>
<dbReference type="PANTHER" id="PTHR10183:SF379">
    <property type="entry name" value="CALPAIN-5"/>
    <property type="match status" value="1"/>
</dbReference>
<dbReference type="OrthoDB" id="268518at2759"/>
<evidence type="ECO:0000313" key="8">
    <source>
        <dbReference type="Proteomes" id="UP000054937"/>
    </source>
</evidence>
<keyword evidence="4" id="KW-0788">Thiol protease</keyword>
<dbReference type="Gene3D" id="3.90.70.10">
    <property type="entry name" value="Cysteine proteinases"/>
    <property type="match status" value="1"/>
</dbReference>
<evidence type="ECO:0000256" key="5">
    <source>
        <dbReference type="PROSITE-ProRule" id="PRU00239"/>
    </source>
</evidence>
<dbReference type="GO" id="GO:0004198">
    <property type="term" value="F:calcium-dependent cysteine-type endopeptidase activity"/>
    <property type="evidence" value="ECO:0007669"/>
    <property type="project" value="InterPro"/>
</dbReference>
<sequence>MDSITKLNSSQQEKKIGEGVFLQKILEKRGNNENNANQDLYYIFSVRSEKLGIIEFTADFTGSINVQLENRQGGLIATTLIDPYQQQIVAISSIYGKVNQNSYHDLPYQIKWQRPVQFMNSEEEDQEIDIFYEDIEPVDVLIGDIDSINFYSAIACLAERPALIERIFITKNFNEQGVYRVRLCINGQWQVVTIDDYFPCYPNDAGPVFGKNHGNELWFLILEKAFAKCYKSYLNLQNLTSKDTFYALTGCPCQFYQFSEIEQDIENGNFWQILKENEEEGYLITCYQNQMMELSENQQKKKFVQDPWGNFEWQGKWSYQSEAWDQDFISNLDPVLDGSDASFWIQFEDFLNEFQGINVIKIHNWNEIRLNGRFLRCQQEENDSNIETVQSKYYYQFEVYKDTKFNLGLVQEDENIDGNKYLKNQIDLGFCLWKKNENKELDNILLVLPEYKQQIEQEIMLEPGIYIFLPITVGCGLKKQNKKQEEEQNILCENLNDIRKLTPLADDQEIQVSVKDALETDLNVRAKILEVSNFGQEVKIEPEGVKLFYSQNKKIQSYTYAAINQTKDLAQINLDYSCSIGYNYSTKLGKISKKIQPEQIEIISQVQAIQNYDREKLDHVLECDWLQLE</sequence>